<name>A0A4S8IW59_MUSBA</name>
<dbReference type="EMBL" id="PYDT01000008">
    <property type="protein sequence ID" value="THU52759.1"/>
    <property type="molecule type" value="Genomic_DNA"/>
</dbReference>
<proteinExistence type="predicted"/>
<evidence type="ECO:0000313" key="1">
    <source>
        <dbReference type="EMBL" id="THU52759.1"/>
    </source>
</evidence>
<evidence type="ECO:0000313" key="2">
    <source>
        <dbReference type="Proteomes" id="UP000317650"/>
    </source>
</evidence>
<keyword evidence="2" id="KW-1185">Reference proteome</keyword>
<protein>
    <submittedName>
        <fullName evidence="1">Uncharacterized protein</fullName>
    </submittedName>
</protein>
<comment type="caution">
    <text evidence="1">The sequence shown here is derived from an EMBL/GenBank/DDBJ whole genome shotgun (WGS) entry which is preliminary data.</text>
</comment>
<gene>
    <name evidence="1" type="ORF">C4D60_Mb10t07320</name>
</gene>
<dbReference type="AlphaFoldDB" id="A0A4S8IW59"/>
<sequence>MLNSPFLHPRPPASSVFSSRSYLPIVLQTSCTSNNHDVMSLRVRQEEDLRWIDCEFDAQHALHMTDSGKRRVDEVGCALCWFLPVIINKIALV</sequence>
<organism evidence="1 2">
    <name type="scientific">Musa balbisiana</name>
    <name type="common">Banana</name>
    <dbReference type="NCBI Taxonomy" id="52838"/>
    <lineage>
        <taxon>Eukaryota</taxon>
        <taxon>Viridiplantae</taxon>
        <taxon>Streptophyta</taxon>
        <taxon>Embryophyta</taxon>
        <taxon>Tracheophyta</taxon>
        <taxon>Spermatophyta</taxon>
        <taxon>Magnoliopsida</taxon>
        <taxon>Liliopsida</taxon>
        <taxon>Zingiberales</taxon>
        <taxon>Musaceae</taxon>
        <taxon>Musa</taxon>
    </lineage>
</organism>
<accession>A0A4S8IW59</accession>
<reference evidence="1 2" key="1">
    <citation type="journal article" date="2019" name="Nat. Plants">
        <title>Genome sequencing of Musa balbisiana reveals subgenome evolution and function divergence in polyploid bananas.</title>
        <authorList>
            <person name="Yao X."/>
        </authorList>
    </citation>
    <scope>NUCLEOTIDE SEQUENCE [LARGE SCALE GENOMIC DNA]</scope>
    <source>
        <strain evidence="2">cv. DH-PKW</strain>
        <tissue evidence="1">Leaves</tissue>
    </source>
</reference>
<dbReference type="Proteomes" id="UP000317650">
    <property type="component" value="Chromosome 10"/>
</dbReference>